<name>A0A3A4NEC8_ABYX5</name>
<dbReference type="EMBL" id="QZKU01000123">
    <property type="protein sequence ID" value="RJP16706.1"/>
    <property type="molecule type" value="Genomic_DNA"/>
</dbReference>
<dbReference type="Proteomes" id="UP000265882">
    <property type="component" value="Unassembled WGS sequence"/>
</dbReference>
<reference evidence="1 2" key="1">
    <citation type="journal article" date="2017" name="ISME J.">
        <title>Energy and carbon metabolisms in a deep terrestrial subsurface fluid microbial community.</title>
        <authorList>
            <person name="Momper L."/>
            <person name="Jungbluth S.P."/>
            <person name="Lee M.D."/>
            <person name="Amend J.P."/>
        </authorList>
    </citation>
    <scope>NUCLEOTIDE SEQUENCE [LARGE SCALE GENOMIC DNA]</scope>
    <source>
        <strain evidence="1">SURF_5</strain>
    </source>
</reference>
<proteinExistence type="predicted"/>
<comment type="caution">
    <text evidence="1">The sequence shown here is derived from an EMBL/GenBank/DDBJ whole genome shotgun (WGS) entry which is preliminary data.</text>
</comment>
<gene>
    <name evidence="1" type="ORF">C4520_17900</name>
</gene>
<organism evidence="1 2">
    <name type="scientific">Abyssobacteria bacterium (strain SURF_5)</name>
    <dbReference type="NCBI Taxonomy" id="2093360"/>
    <lineage>
        <taxon>Bacteria</taxon>
        <taxon>Pseudomonadati</taxon>
        <taxon>Candidatus Hydrogenedentota</taxon>
        <taxon>Candidatus Abyssobacteria</taxon>
    </lineage>
</organism>
<accession>A0A3A4NEC8</accession>
<sequence>MKFLKWLFGPNQEGKNEKYEKMPNFKKIFASLPDIVKATAIPPDDSKRENDATAQERDAARCVAEDEARAAVSKDKVQDVYIRIQTAMNRNKEIIWLLQTDREISHKSLNDLLQTYRKMKDSDSYKGMSVNYGSAGELHEISSLNERDLEGLAQKLEGKKNAGAKAFATER</sequence>
<protein>
    <submittedName>
        <fullName evidence="1">Uncharacterized protein</fullName>
    </submittedName>
</protein>
<evidence type="ECO:0000313" key="1">
    <source>
        <dbReference type="EMBL" id="RJP16706.1"/>
    </source>
</evidence>
<dbReference type="AlphaFoldDB" id="A0A3A4NEC8"/>
<evidence type="ECO:0000313" key="2">
    <source>
        <dbReference type="Proteomes" id="UP000265882"/>
    </source>
</evidence>